<evidence type="ECO:0000256" key="2">
    <source>
        <dbReference type="ARBA" id="ARBA00022722"/>
    </source>
</evidence>
<evidence type="ECO:0000256" key="10">
    <source>
        <dbReference type="ARBA" id="ARBA00023204"/>
    </source>
</evidence>
<dbReference type="PROSITE" id="PS51217">
    <property type="entry name" value="UVRD_HELICASE_CTER"/>
    <property type="match status" value="1"/>
</dbReference>
<dbReference type="GO" id="GO:0005829">
    <property type="term" value="C:cytosol"/>
    <property type="evidence" value="ECO:0007669"/>
    <property type="project" value="TreeGrafter"/>
</dbReference>
<dbReference type="SUPFAM" id="SSF52540">
    <property type="entry name" value="P-loop containing nucleoside triphosphate hydrolases"/>
    <property type="match status" value="1"/>
</dbReference>
<evidence type="ECO:0000259" key="17">
    <source>
        <dbReference type="PROSITE" id="PS51198"/>
    </source>
</evidence>
<evidence type="ECO:0000256" key="1">
    <source>
        <dbReference type="ARBA" id="ARBA00009922"/>
    </source>
</evidence>
<feature type="compositionally biased region" description="Basic and acidic residues" evidence="16">
    <location>
        <begin position="1304"/>
        <end position="1331"/>
    </location>
</feature>
<dbReference type="Proteomes" id="UP000290439">
    <property type="component" value="Chromosome"/>
</dbReference>
<dbReference type="GO" id="GO:0003677">
    <property type="term" value="F:DNA binding"/>
    <property type="evidence" value="ECO:0007669"/>
    <property type="project" value="UniProtKB-KW"/>
</dbReference>
<evidence type="ECO:0000256" key="7">
    <source>
        <dbReference type="ARBA" id="ARBA00022839"/>
    </source>
</evidence>
<keyword evidence="8 15" id="KW-0067">ATP-binding</keyword>
<evidence type="ECO:0000256" key="9">
    <source>
        <dbReference type="ARBA" id="ARBA00023125"/>
    </source>
</evidence>
<keyword evidence="5 15" id="KW-0378">Hydrolase</keyword>
<evidence type="ECO:0000256" key="8">
    <source>
        <dbReference type="ARBA" id="ARBA00022840"/>
    </source>
</evidence>
<feature type="compositionally biased region" description="Basic and acidic residues" evidence="16">
    <location>
        <begin position="727"/>
        <end position="737"/>
    </location>
</feature>
<keyword evidence="3 15" id="KW-0547">Nucleotide-binding</keyword>
<dbReference type="Pfam" id="PF12705">
    <property type="entry name" value="PDDEXK_1"/>
    <property type="match status" value="2"/>
</dbReference>
<dbReference type="PANTHER" id="PTHR11070:SF59">
    <property type="entry name" value="DNA 3'-5' HELICASE"/>
    <property type="match status" value="1"/>
</dbReference>
<evidence type="ECO:0000313" key="19">
    <source>
        <dbReference type="EMBL" id="VFA99223.1"/>
    </source>
</evidence>
<dbReference type="Gene3D" id="3.90.320.10">
    <property type="match status" value="1"/>
</dbReference>
<dbReference type="InterPro" id="IPR014016">
    <property type="entry name" value="UvrD-like_ATP-bd"/>
</dbReference>
<reference evidence="19 20" key="1">
    <citation type="submission" date="2019-02" db="EMBL/GenBank/DDBJ databases">
        <authorList>
            <consortium name="Pathogen Informatics"/>
        </authorList>
    </citation>
    <scope>NUCLEOTIDE SEQUENCE [LARGE SCALE GENOMIC DNA]</scope>
    <source>
        <strain evidence="19 20">3012STDY6756504</strain>
    </source>
</reference>
<dbReference type="GO" id="GO:0000725">
    <property type="term" value="P:recombinational repair"/>
    <property type="evidence" value="ECO:0007669"/>
    <property type="project" value="TreeGrafter"/>
</dbReference>
<comment type="similarity">
    <text evidence="1">Belongs to the helicase family. UvrD subfamily.</text>
</comment>
<evidence type="ECO:0000256" key="11">
    <source>
        <dbReference type="ARBA" id="ARBA00023235"/>
    </source>
</evidence>
<dbReference type="Gene3D" id="3.40.50.300">
    <property type="entry name" value="P-loop containing nucleotide triphosphate hydrolases"/>
    <property type="match status" value="4"/>
</dbReference>
<evidence type="ECO:0000256" key="12">
    <source>
        <dbReference type="ARBA" id="ARBA00034617"/>
    </source>
</evidence>
<feature type="domain" description="UvrD-like helicase C-terminal" evidence="18">
    <location>
        <begin position="462"/>
        <end position="927"/>
    </location>
</feature>
<gene>
    <name evidence="19" type="primary">pcrA_3</name>
    <name evidence="19" type="ORF">NCTC10797_03006</name>
</gene>
<feature type="region of interest" description="Disordered" evidence="16">
    <location>
        <begin position="1287"/>
        <end position="1345"/>
    </location>
</feature>
<feature type="binding site" evidence="15">
    <location>
        <begin position="44"/>
        <end position="51"/>
    </location>
    <ligand>
        <name>ATP</name>
        <dbReference type="ChEBI" id="CHEBI:30616"/>
    </ligand>
</feature>
<comment type="catalytic activity">
    <reaction evidence="14">
        <text>ATP + H2O = ADP + phosphate + H(+)</text>
        <dbReference type="Rhea" id="RHEA:13065"/>
        <dbReference type="ChEBI" id="CHEBI:15377"/>
        <dbReference type="ChEBI" id="CHEBI:15378"/>
        <dbReference type="ChEBI" id="CHEBI:30616"/>
        <dbReference type="ChEBI" id="CHEBI:43474"/>
        <dbReference type="ChEBI" id="CHEBI:456216"/>
        <dbReference type="EC" id="5.6.2.4"/>
    </reaction>
</comment>
<feature type="region of interest" description="Disordered" evidence="16">
    <location>
        <begin position="95"/>
        <end position="127"/>
    </location>
</feature>
<feature type="region of interest" description="Disordered" evidence="16">
    <location>
        <begin position="142"/>
        <end position="180"/>
    </location>
</feature>
<dbReference type="PROSITE" id="PS51198">
    <property type="entry name" value="UVRD_HELICASE_ATP_BIND"/>
    <property type="match status" value="1"/>
</dbReference>
<evidence type="ECO:0000256" key="13">
    <source>
        <dbReference type="ARBA" id="ARBA00034808"/>
    </source>
</evidence>
<dbReference type="Pfam" id="PF00580">
    <property type="entry name" value="UvrD-helicase"/>
    <property type="match status" value="1"/>
</dbReference>
<evidence type="ECO:0000256" key="5">
    <source>
        <dbReference type="ARBA" id="ARBA00022801"/>
    </source>
</evidence>
<dbReference type="GO" id="GO:0033202">
    <property type="term" value="C:DNA helicase complex"/>
    <property type="evidence" value="ECO:0007669"/>
    <property type="project" value="TreeGrafter"/>
</dbReference>
<dbReference type="InterPro" id="IPR011604">
    <property type="entry name" value="PDDEXK-like_dom_sf"/>
</dbReference>
<sequence length="1448" mass="154755">MRLVRRKVAAPGPRVWSAEVRALFATAADPGSLRPGTGVWQVLGGPGTGKTALLVDLAADRIAAGADPESVLLLTHSKNAAAVVRDAITARLSAPVEVAPEPASPPDDSGPGDSLFEPPPDPEAPWDEAGLFALDELDAVLDSGDGTRQDSPTGPETGGRPSTGAMRAPESMQAKSFDAGPAADAALPFEEESDSIDAAQAPEPRDAATDAAHYVGVPGATREPLVRTIHSYAFSVLRRHAVAHGNPPPRLLTGSEQDAVLREMLRGDLIDIAEGATHLWPQRLHPALGLAGFADQLRDLMLRATERGLGPEDLIRLGRERDKPEWVAAGRFAARYEQAMLLRWSVGVAAPEASAPALNAAELVGAALDALATDEKLLAAERERLRYLLVDDAQHLDPQAAMLVRVLSAGAAVTVVAGDPDQGVFAFRGADPRFLLDLDVPDRQRIVLRENHRSVPAVRLAVARVAARLPGSAPQRPRVDERANTAPESGADVRVRVLATPAKEAALIADHLRRAHLTEGVPWSQMAVVVRSVPLSLPPLRRALLAAGVPVRQPALDTPLARRRGAAWMLSSLRAILASEAATSADTTATPHRHEALFTPDDALDLLSGPLGAADQIALRRLRRGIRRTALGLERAAARHSDTRSPFDIENLSAPGDPGTEPDDFLPPPDPADSDLRVPAEALVPEPPDLLPPPDPIDAADITPEWTIEQASRLSADADWYGIDPDPYDREEQRYGHPTEGPDGDDDADANGTVDPREPISGTPAGPPEEPLLRDRRTSAPSEQSSAEVLRDLLLGVGDQRILAGLTEVESAPLRRALTALDRARKARRRGGGLEDVLWALWTGSRLERRWVAQSERGGAAGAQADRDLDAAVALFDAAAAYVDRLPRAGIEGFVEYLLHQEIPHDTSVRTSLVEAVELLSAHAAAGREWEVVAVAGVQEGIWPDPRPRGTLLHTEDLVDVAAGVLTEGERMSRAAPILAEERRLLLVACSRARRSLLVTAVESVTGDRDLVPSRFLAELLGHDDDREPGALPVDDPGRALVMGSLVAELRGVVCDPEADPQRRRRAARHLARLADAGVRGTAPDDWYGTAELSSERPLWDDDESAVALSPSTVELLRTCPLRWALERHGGTDGDNPHAVKGNLVHTLVQALAGKVPTSQVRAALQAVWQSVETDQGWHSRQERRRTEAMLETFLAWVDNTRGELTQVGIEVPVDCVLPPRSEDEPPVRIRGRVDRLERDAQGRFVIVDVKTGKNPVSVKAAEDHAQLATYQVAAAFGALDALYDESGSTRSDLGEASTEPEGTGDRDRPGDTDERRDGGEPGDVDGRGDTEDSGGPDEPGNLACGFAEEQAGAHDSTAPGAPHLDLGEPGGARLVYVAKPHTRDGATQRTQQPLDAESLHTWRGTIHEAAAATKGPSYLAMRNDGCRHCAVAGSCPVQDTGRQVTDE</sequence>
<evidence type="ECO:0000256" key="4">
    <source>
        <dbReference type="ARBA" id="ARBA00022763"/>
    </source>
</evidence>
<keyword evidence="6 15" id="KW-0347">Helicase</keyword>
<organism evidence="19 20">
    <name type="scientific">Nocardia cyriacigeorgica</name>
    <dbReference type="NCBI Taxonomy" id="135487"/>
    <lineage>
        <taxon>Bacteria</taxon>
        <taxon>Bacillati</taxon>
        <taxon>Actinomycetota</taxon>
        <taxon>Actinomycetes</taxon>
        <taxon>Mycobacteriales</taxon>
        <taxon>Nocardiaceae</taxon>
        <taxon>Nocardia</taxon>
    </lineage>
</organism>
<dbReference type="EMBL" id="LR215973">
    <property type="protein sequence ID" value="VFA99223.1"/>
    <property type="molecule type" value="Genomic_DNA"/>
</dbReference>
<dbReference type="GO" id="GO:0005524">
    <property type="term" value="F:ATP binding"/>
    <property type="evidence" value="ECO:0007669"/>
    <property type="project" value="UniProtKB-UniRule"/>
</dbReference>
<evidence type="ECO:0000259" key="18">
    <source>
        <dbReference type="PROSITE" id="PS51217"/>
    </source>
</evidence>
<feature type="region of interest" description="Disordered" evidence="16">
    <location>
        <begin position="635"/>
        <end position="676"/>
    </location>
</feature>
<name>A0A4V6ICC9_9NOCA</name>
<dbReference type="Pfam" id="PF13361">
    <property type="entry name" value="UvrD_C"/>
    <property type="match status" value="1"/>
</dbReference>
<feature type="compositionally biased region" description="Low complexity" evidence="16">
    <location>
        <begin position="95"/>
        <end position="114"/>
    </location>
</feature>
<dbReference type="InterPro" id="IPR013986">
    <property type="entry name" value="DExx_box_DNA_helicase_dom_sf"/>
</dbReference>
<feature type="compositionally biased region" description="Basic and acidic residues" evidence="16">
    <location>
        <begin position="636"/>
        <end position="647"/>
    </location>
</feature>
<evidence type="ECO:0000256" key="3">
    <source>
        <dbReference type="ARBA" id="ARBA00022741"/>
    </source>
</evidence>
<dbReference type="Gene3D" id="1.10.10.160">
    <property type="match status" value="1"/>
</dbReference>
<dbReference type="InterPro" id="IPR027417">
    <property type="entry name" value="P-loop_NTPase"/>
</dbReference>
<dbReference type="InterPro" id="IPR038726">
    <property type="entry name" value="PDDEXK_AddAB-type"/>
</dbReference>
<accession>A0A4V6ICC9</accession>
<evidence type="ECO:0000256" key="16">
    <source>
        <dbReference type="SAM" id="MobiDB-lite"/>
    </source>
</evidence>
<comment type="catalytic activity">
    <reaction evidence="12">
        <text>Couples ATP hydrolysis with the unwinding of duplex DNA by translocating in the 3'-5' direction.</text>
        <dbReference type="EC" id="5.6.2.4"/>
    </reaction>
</comment>
<keyword evidence="7" id="KW-0269">Exonuclease</keyword>
<feature type="domain" description="UvrD-like helicase ATP-binding" evidence="17">
    <location>
        <begin position="23"/>
        <end position="455"/>
    </location>
</feature>
<dbReference type="PANTHER" id="PTHR11070">
    <property type="entry name" value="UVRD / RECB / PCRA DNA HELICASE FAMILY MEMBER"/>
    <property type="match status" value="1"/>
</dbReference>
<evidence type="ECO:0000256" key="14">
    <source>
        <dbReference type="ARBA" id="ARBA00048988"/>
    </source>
</evidence>
<dbReference type="InterPro" id="IPR000212">
    <property type="entry name" value="DNA_helicase_UvrD/REP"/>
</dbReference>
<dbReference type="GO" id="GO:0043138">
    <property type="term" value="F:3'-5' DNA helicase activity"/>
    <property type="evidence" value="ECO:0007669"/>
    <property type="project" value="UniProtKB-EC"/>
</dbReference>
<evidence type="ECO:0000256" key="6">
    <source>
        <dbReference type="ARBA" id="ARBA00022806"/>
    </source>
</evidence>
<evidence type="ECO:0000313" key="20">
    <source>
        <dbReference type="Proteomes" id="UP000290439"/>
    </source>
</evidence>
<feature type="region of interest" description="Disordered" evidence="16">
    <location>
        <begin position="717"/>
        <end position="786"/>
    </location>
</feature>
<evidence type="ECO:0000256" key="15">
    <source>
        <dbReference type="PROSITE-ProRule" id="PRU00560"/>
    </source>
</evidence>
<keyword evidence="11" id="KW-0413">Isomerase</keyword>
<proteinExistence type="inferred from homology"/>
<keyword evidence="2" id="KW-0540">Nuclease</keyword>
<keyword evidence="10" id="KW-0234">DNA repair</keyword>
<dbReference type="EC" id="5.6.2.4" evidence="13"/>
<keyword evidence="9" id="KW-0238">DNA-binding</keyword>
<protein>
    <recommendedName>
        <fullName evidence="13">DNA 3'-5' helicase</fullName>
        <ecNumber evidence="13">5.6.2.4</ecNumber>
    </recommendedName>
</protein>
<dbReference type="GO" id="GO:0016887">
    <property type="term" value="F:ATP hydrolysis activity"/>
    <property type="evidence" value="ECO:0007669"/>
    <property type="project" value="RHEA"/>
</dbReference>
<keyword evidence="4" id="KW-0227">DNA damage</keyword>
<dbReference type="GO" id="GO:0004527">
    <property type="term" value="F:exonuclease activity"/>
    <property type="evidence" value="ECO:0007669"/>
    <property type="project" value="UniProtKB-KW"/>
</dbReference>
<dbReference type="InterPro" id="IPR014017">
    <property type="entry name" value="DNA_helicase_UvrD-like_C"/>
</dbReference>